<evidence type="ECO:0000256" key="4">
    <source>
        <dbReference type="ARBA" id="ARBA00022692"/>
    </source>
</evidence>
<dbReference type="InterPro" id="IPR052518">
    <property type="entry name" value="CHR_Transporter"/>
</dbReference>
<dbReference type="PANTHER" id="PTHR43663">
    <property type="entry name" value="CHROMATE TRANSPORT PROTEIN-RELATED"/>
    <property type="match status" value="1"/>
</dbReference>
<protein>
    <submittedName>
        <fullName evidence="8">Chromate transporter</fullName>
    </submittedName>
</protein>
<reference evidence="8 9" key="1">
    <citation type="submission" date="2016-10" db="EMBL/GenBank/DDBJ databases">
        <authorList>
            <person name="de Groot N.N."/>
        </authorList>
    </citation>
    <scope>NUCLEOTIDE SEQUENCE [LARGE SCALE GENOMIC DNA]</scope>
    <source>
        <strain evidence="8 9">KHGC13</strain>
    </source>
</reference>
<keyword evidence="3" id="KW-1003">Cell membrane</keyword>
<dbReference type="InterPro" id="IPR003370">
    <property type="entry name" value="Chromate_transpt"/>
</dbReference>
<evidence type="ECO:0000256" key="2">
    <source>
        <dbReference type="ARBA" id="ARBA00005262"/>
    </source>
</evidence>
<dbReference type="GO" id="GO:0005886">
    <property type="term" value="C:plasma membrane"/>
    <property type="evidence" value="ECO:0007669"/>
    <property type="project" value="UniProtKB-SubCell"/>
</dbReference>
<keyword evidence="4 7" id="KW-0812">Transmembrane</keyword>
<dbReference type="EMBL" id="FPBT01000007">
    <property type="protein sequence ID" value="SFU48280.1"/>
    <property type="molecule type" value="Genomic_DNA"/>
</dbReference>
<comment type="subcellular location">
    <subcellularLocation>
        <location evidence="1">Cell membrane</location>
        <topology evidence="1">Multi-pass membrane protein</topology>
    </subcellularLocation>
</comment>
<accession>A0A1I7GIJ3</accession>
<organism evidence="8 9">
    <name type="scientific">Eubacterium pyruvativorans</name>
    <dbReference type="NCBI Taxonomy" id="155865"/>
    <lineage>
        <taxon>Bacteria</taxon>
        <taxon>Bacillati</taxon>
        <taxon>Bacillota</taxon>
        <taxon>Clostridia</taxon>
        <taxon>Eubacteriales</taxon>
        <taxon>Eubacteriaceae</taxon>
        <taxon>Eubacterium</taxon>
    </lineage>
</organism>
<feature type="transmembrane region" description="Helical" evidence="7">
    <location>
        <begin position="64"/>
        <end position="97"/>
    </location>
</feature>
<dbReference type="STRING" id="155865.SAMN05216515_10928"/>
<dbReference type="PANTHER" id="PTHR43663:SF1">
    <property type="entry name" value="CHROMATE TRANSPORTER"/>
    <property type="match status" value="1"/>
</dbReference>
<keyword evidence="9" id="KW-1185">Reference proteome</keyword>
<keyword evidence="5 7" id="KW-1133">Transmembrane helix</keyword>
<gene>
    <name evidence="8" type="ORF">SAMN05216508_10728</name>
</gene>
<comment type="similarity">
    <text evidence="2">Belongs to the chromate ion transporter (CHR) (TC 2.A.51) family.</text>
</comment>
<evidence type="ECO:0000256" key="7">
    <source>
        <dbReference type="SAM" id="Phobius"/>
    </source>
</evidence>
<dbReference type="GO" id="GO:0015109">
    <property type="term" value="F:chromate transmembrane transporter activity"/>
    <property type="evidence" value="ECO:0007669"/>
    <property type="project" value="InterPro"/>
</dbReference>
<dbReference type="RefSeq" id="WP_090470798.1">
    <property type="nucleotide sequence ID" value="NZ_CACVNK010000030.1"/>
</dbReference>
<evidence type="ECO:0000256" key="6">
    <source>
        <dbReference type="ARBA" id="ARBA00023136"/>
    </source>
</evidence>
<proteinExistence type="inferred from homology"/>
<dbReference type="OrthoDB" id="9788907at2"/>
<dbReference type="Pfam" id="PF02417">
    <property type="entry name" value="Chromate_transp"/>
    <property type="match status" value="1"/>
</dbReference>
<name>A0A1I7GIJ3_9FIRM</name>
<evidence type="ECO:0000313" key="9">
    <source>
        <dbReference type="Proteomes" id="UP000198817"/>
    </source>
</evidence>
<sequence>MILVHLFYEFFKTGLFSVGGGLATLPFLAAIGRKTGWFGTDDLANMVAVSESTPGPLGVNMATYVGFTTMGIIGSITATLGLIAPAIVVICIIQKLLDKFRDSAAVQKIFYGLRPASVAMITAAGLGVAKLSLLDLTRYQRTGSWADLFAWKAVLLAAVILPLYKKFKLHPVVYIAGAAVSGIVFGM</sequence>
<evidence type="ECO:0000256" key="5">
    <source>
        <dbReference type="ARBA" id="ARBA00022989"/>
    </source>
</evidence>
<feature type="transmembrane region" description="Helical" evidence="7">
    <location>
        <begin position="109"/>
        <end position="128"/>
    </location>
</feature>
<keyword evidence="6 7" id="KW-0472">Membrane</keyword>
<evidence type="ECO:0000313" key="8">
    <source>
        <dbReference type="EMBL" id="SFU48280.1"/>
    </source>
</evidence>
<feature type="transmembrane region" description="Helical" evidence="7">
    <location>
        <begin position="148"/>
        <end position="164"/>
    </location>
</feature>
<evidence type="ECO:0000256" key="3">
    <source>
        <dbReference type="ARBA" id="ARBA00022475"/>
    </source>
</evidence>
<dbReference type="AlphaFoldDB" id="A0A1I7GIJ3"/>
<evidence type="ECO:0000256" key="1">
    <source>
        <dbReference type="ARBA" id="ARBA00004651"/>
    </source>
</evidence>
<dbReference type="Proteomes" id="UP000198817">
    <property type="component" value="Unassembled WGS sequence"/>
</dbReference>